<keyword evidence="2" id="KW-1185">Reference proteome</keyword>
<dbReference type="Pfam" id="PF12069">
    <property type="entry name" value="DUF3549"/>
    <property type="match status" value="1"/>
</dbReference>
<protein>
    <recommendedName>
        <fullName evidence="3">DUF3549 family protein</fullName>
    </recommendedName>
</protein>
<evidence type="ECO:0008006" key="3">
    <source>
        <dbReference type="Google" id="ProtNLM"/>
    </source>
</evidence>
<gene>
    <name evidence="1" type="ORF">GCM10007391_00820</name>
</gene>
<dbReference type="Proteomes" id="UP000631300">
    <property type="component" value="Unassembled WGS sequence"/>
</dbReference>
<comment type="caution">
    <text evidence="1">The sequence shown here is derived from an EMBL/GenBank/DDBJ whole genome shotgun (WGS) entry which is preliminary data.</text>
</comment>
<sequence length="349" mass="39391">MSATSIESISEFLLHAGTDFRIFDMGRGIYPVETQAFLDMENGQLAPPRPRQQHGWFAVVFWDRQATTQHYIWFVKLPVDERGLIVSATRNHFLQIIVDALGESLTDDSDGAQQLPDNPYSFVPTQAQMAQFNALVRKHLAQPMSQGTDAVHQYLTAPQQHDWQSLPLQAIADVAVRLDKTPELITAVRDNFEQYSPDFQNALMEYVESIALPDALVNCFMARAQDPMIIHLSALRALTTTQADPQLQDMLSALLERDDQLSIDVVSVIAGRHYMQFDTALTLKFFDRVAWLDDKQQLNGALFSGLFSDLVQLPPLRPTMLGMLRSEERSARLQAAIGKLFTQTREQAQ</sequence>
<evidence type="ECO:0000313" key="2">
    <source>
        <dbReference type="Proteomes" id="UP000631300"/>
    </source>
</evidence>
<name>A0A918JDA0_9ALTE</name>
<dbReference type="InterPro" id="IPR021936">
    <property type="entry name" value="DUF3549"/>
</dbReference>
<evidence type="ECO:0000313" key="1">
    <source>
        <dbReference type="EMBL" id="GGW73119.1"/>
    </source>
</evidence>
<proteinExistence type="predicted"/>
<reference evidence="1" key="2">
    <citation type="submission" date="2020-09" db="EMBL/GenBank/DDBJ databases">
        <authorList>
            <person name="Sun Q."/>
            <person name="Kim S."/>
        </authorList>
    </citation>
    <scope>NUCLEOTIDE SEQUENCE</scope>
    <source>
        <strain evidence="1">KCTC 22164</strain>
    </source>
</reference>
<organism evidence="1 2">
    <name type="scientific">Alteromonas halophila</name>
    <dbReference type="NCBI Taxonomy" id="516698"/>
    <lineage>
        <taxon>Bacteria</taxon>
        <taxon>Pseudomonadati</taxon>
        <taxon>Pseudomonadota</taxon>
        <taxon>Gammaproteobacteria</taxon>
        <taxon>Alteromonadales</taxon>
        <taxon>Alteromonadaceae</taxon>
        <taxon>Alteromonas/Salinimonas group</taxon>
        <taxon>Alteromonas</taxon>
    </lineage>
</organism>
<dbReference type="AlphaFoldDB" id="A0A918JDA0"/>
<dbReference type="EMBL" id="BMXP01000001">
    <property type="protein sequence ID" value="GGW73119.1"/>
    <property type="molecule type" value="Genomic_DNA"/>
</dbReference>
<dbReference type="RefSeq" id="WP_189403115.1">
    <property type="nucleotide sequence ID" value="NZ_BMXP01000001.1"/>
</dbReference>
<accession>A0A918JDA0</accession>
<reference evidence="1" key="1">
    <citation type="journal article" date="2014" name="Int. J. Syst. Evol. Microbiol.">
        <title>Complete genome sequence of Corynebacterium casei LMG S-19264T (=DSM 44701T), isolated from a smear-ripened cheese.</title>
        <authorList>
            <consortium name="US DOE Joint Genome Institute (JGI-PGF)"/>
            <person name="Walter F."/>
            <person name="Albersmeier A."/>
            <person name="Kalinowski J."/>
            <person name="Ruckert C."/>
        </authorList>
    </citation>
    <scope>NUCLEOTIDE SEQUENCE</scope>
    <source>
        <strain evidence="1">KCTC 22164</strain>
    </source>
</reference>